<evidence type="ECO:0000256" key="1">
    <source>
        <dbReference type="SAM" id="MobiDB-lite"/>
    </source>
</evidence>
<evidence type="ECO:0000313" key="2">
    <source>
        <dbReference type="EMBL" id="MDH5835362.1"/>
    </source>
</evidence>
<name>A0ABT6JY13_9GAMM</name>
<evidence type="ECO:0000313" key="3">
    <source>
        <dbReference type="Proteomes" id="UP001156873"/>
    </source>
</evidence>
<protein>
    <submittedName>
        <fullName evidence="2">Uncharacterized protein</fullName>
    </submittedName>
</protein>
<organism evidence="2 3">
    <name type="scientific">Luteimonas kalidii</name>
    <dbReference type="NCBI Taxonomy" id="3042025"/>
    <lineage>
        <taxon>Bacteria</taxon>
        <taxon>Pseudomonadati</taxon>
        <taxon>Pseudomonadota</taxon>
        <taxon>Gammaproteobacteria</taxon>
        <taxon>Lysobacterales</taxon>
        <taxon>Lysobacteraceae</taxon>
        <taxon>Luteimonas</taxon>
    </lineage>
</organism>
<dbReference type="RefSeq" id="WP_280580110.1">
    <property type="nucleotide sequence ID" value="NZ_JARXRO010000020.1"/>
</dbReference>
<sequence>MTKNFSLLETRMSPEARARSDELHREHVAEMPSKGSRPSKAYASVWDAVSDTSAEAANLRVRSELMQQH</sequence>
<proteinExistence type="predicted"/>
<accession>A0ABT6JY13</accession>
<dbReference type="EMBL" id="JARXRO010000020">
    <property type="protein sequence ID" value="MDH5835362.1"/>
    <property type="molecule type" value="Genomic_DNA"/>
</dbReference>
<dbReference type="Proteomes" id="UP001156873">
    <property type="component" value="Unassembled WGS sequence"/>
</dbReference>
<comment type="caution">
    <text evidence="2">The sequence shown here is derived from an EMBL/GenBank/DDBJ whole genome shotgun (WGS) entry which is preliminary data.</text>
</comment>
<feature type="region of interest" description="Disordered" evidence="1">
    <location>
        <begin position="1"/>
        <end position="23"/>
    </location>
</feature>
<feature type="compositionally biased region" description="Basic and acidic residues" evidence="1">
    <location>
        <begin position="12"/>
        <end position="23"/>
    </location>
</feature>
<reference evidence="2 3" key="1">
    <citation type="submission" date="2023-04" db="EMBL/GenBank/DDBJ databases">
        <title>Luteimonas sp. M1R5S59.</title>
        <authorList>
            <person name="Sun J.-Q."/>
        </authorList>
    </citation>
    <scope>NUCLEOTIDE SEQUENCE [LARGE SCALE GENOMIC DNA]</scope>
    <source>
        <strain evidence="2 3">M1R5S59</strain>
    </source>
</reference>
<gene>
    <name evidence="2" type="ORF">QFW81_15725</name>
</gene>
<keyword evidence="3" id="KW-1185">Reference proteome</keyword>